<dbReference type="Pfam" id="PF00665">
    <property type="entry name" value="rve"/>
    <property type="match status" value="1"/>
</dbReference>
<name>A0A0R2NMC1_9LACO</name>
<keyword evidence="4" id="KW-1185">Reference proteome</keyword>
<dbReference type="Gene3D" id="3.30.420.10">
    <property type="entry name" value="Ribonuclease H-like superfamily/Ribonuclease H"/>
    <property type="match status" value="1"/>
</dbReference>
<organism evidence="3 4">
    <name type="scientific">Pediococcus argentinicus</name>
    <dbReference type="NCBI Taxonomy" id="480391"/>
    <lineage>
        <taxon>Bacteria</taxon>
        <taxon>Bacillati</taxon>
        <taxon>Bacillota</taxon>
        <taxon>Bacilli</taxon>
        <taxon>Lactobacillales</taxon>
        <taxon>Lactobacillaceae</taxon>
        <taxon>Pediococcus</taxon>
    </lineage>
</organism>
<dbReference type="InterPro" id="IPR025948">
    <property type="entry name" value="HTH-like_dom"/>
</dbReference>
<evidence type="ECO:0000313" key="3">
    <source>
        <dbReference type="EMBL" id="KRO24995.1"/>
    </source>
</evidence>
<accession>A0A0R2NMC1</accession>
<comment type="caution">
    <text evidence="3">The sequence shown here is derived from an EMBL/GenBank/DDBJ whole genome shotgun (WGS) entry which is preliminary data.</text>
</comment>
<dbReference type="InterPro" id="IPR012337">
    <property type="entry name" value="RNaseH-like_sf"/>
</dbReference>
<evidence type="ECO:0000256" key="1">
    <source>
        <dbReference type="ARBA" id="ARBA00002286"/>
    </source>
</evidence>
<protein>
    <submittedName>
        <fullName evidence="3">Integrase</fullName>
    </submittedName>
</protein>
<dbReference type="GO" id="GO:0015074">
    <property type="term" value="P:DNA integration"/>
    <property type="evidence" value="ECO:0007669"/>
    <property type="project" value="InterPro"/>
</dbReference>
<reference evidence="3 4" key="1">
    <citation type="journal article" date="2015" name="Genome Announc.">
        <title>Expanding the biotechnology potential of lactobacilli through comparative genomics of 213 strains and associated genera.</title>
        <authorList>
            <person name="Sun Z."/>
            <person name="Harris H.M."/>
            <person name="McCann A."/>
            <person name="Guo C."/>
            <person name="Argimon S."/>
            <person name="Zhang W."/>
            <person name="Yang X."/>
            <person name="Jeffery I.B."/>
            <person name="Cooney J.C."/>
            <person name="Kagawa T.F."/>
            <person name="Liu W."/>
            <person name="Song Y."/>
            <person name="Salvetti E."/>
            <person name="Wrobel A."/>
            <person name="Rasinkangas P."/>
            <person name="Parkhill J."/>
            <person name="Rea M.C."/>
            <person name="O'Sullivan O."/>
            <person name="Ritari J."/>
            <person name="Douillard F.P."/>
            <person name="Paul Ross R."/>
            <person name="Yang R."/>
            <person name="Briner A.E."/>
            <person name="Felis G.E."/>
            <person name="de Vos W.M."/>
            <person name="Barrangou R."/>
            <person name="Klaenhammer T.R."/>
            <person name="Caufield P.W."/>
            <person name="Cui Y."/>
            <person name="Zhang H."/>
            <person name="O'Toole P.W."/>
        </authorList>
    </citation>
    <scope>NUCLEOTIDE SEQUENCE [LARGE SCALE GENOMIC DNA]</scope>
    <source>
        <strain evidence="3 4">DSM 23026</strain>
    </source>
</reference>
<dbReference type="PANTHER" id="PTHR46889">
    <property type="entry name" value="TRANSPOSASE INSF FOR INSERTION SEQUENCE IS3B-RELATED"/>
    <property type="match status" value="1"/>
</dbReference>
<proteinExistence type="predicted"/>
<dbReference type="AlphaFoldDB" id="A0A0R2NMC1"/>
<dbReference type="Pfam" id="PF13276">
    <property type="entry name" value="HTH_21"/>
    <property type="match status" value="1"/>
</dbReference>
<dbReference type="PANTHER" id="PTHR46889:SF7">
    <property type="entry name" value="TRANSPOSASE FOR INSERTION SEQUENCE ELEMENT IS904"/>
    <property type="match status" value="1"/>
</dbReference>
<comment type="function">
    <text evidence="1">Involved in the transposition of the insertion sequence.</text>
</comment>
<dbReference type="InterPro" id="IPR048020">
    <property type="entry name" value="Transpos_IS3"/>
</dbReference>
<gene>
    <name evidence="3" type="ORF">IV88_GL000481</name>
</gene>
<dbReference type="EMBL" id="JQCQ01000017">
    <property type="protein sequence ID" value="KRO24995.1"/>
    <property type="molecule type" value="Genomic_DNA"/>
</dbReference>
<sequence length="291" mass="34645">MCRVIGVSRAHYYRYKAHKPSKRSLEDKDLKQRIFSIFVEFKQRYGVMKIHYELSKELQPLQRHCSPRRVSRLMKEMDIHSITIKKWKATSSYKQAIQQRPNLLKQDFSTTGLNQKWTTDITYIQTKRDGWCYLSTITDLHSRQIIGYSFSKKMDTKLIMKTLESAVQNRTITEDLIIHSDLGTQYTSDEYNKRLNELHIHHSYSRKGCPYDNAQWNLSMLHSKRNAFTQFQFLKIMKRQLQSSLNMFIPSIIGKEFIVHSATRPPCRLKSQRLRTKWPHDLMLSMVQISY</sequence>
<dbReference type="InterPro" id="IPR001584">
    <property type="entry name" value="Integrase_cat-core"/>
</dbReference>
<dbReference type="NCBIfam" id="NF033516">
    <property type="entry name" value="transpos_IS3"/>
    <property type="match status" value="1"/>
</dbReference>
<evidence type="ECO:0000313" key="4">
    <source>
        <dbReference type="Proteomes" id="UP000051249"/>
    </source>
</evidence>
<evidence type="ECO:0000259" key="2">
    <source>
        <dbReference type="PROSITE" id="PS50994"/>
    </source>
</evidence>
<dbReference type="GO" id="GO:0003676">
    <property type="term" value="F:nucleic acid binding"/>
    <property type="evidence" value="ECO:0007669"/>
    <property type="project" value="InterPro"/>
</dbReference>
<dbReference type="PROSITE" id="PS50994">
    <property type="entry name" value="INTEGRASE"/>
    <property type="match status" value="1"/>
</dbReference>
<dbReference type="SUPFAM" id="SSF53098">
    <property type="entry name" value="Ribonuclease H-like"/>
    <property type="match status" value="1"/>
</dbReference>
<dbReference type="InterPro" id="IPR036397">
    <property type="entry name" value="RNaseH_sf"/>
</dbReference>
<dbReference type="Proteomes" id="UP000051249">
    <property type="component" value="Unassembled WGS sequence"/>
</dbReference>
<feature type="domain" description="Integrase catalytic" evidence="2">
    <location>
        <begin position="97"/>
        <end position="273"/>
    </location>
</feature>
<dbReference type="InterPro" id="IPR050900">
    <property type="entry name" value="Transposase_IS3/IS150/IS904"/>
</dbReference>
<dbReference type="PATRIC" id="fig|480391.4.peg.489"/>